<dbReference type="GO" id="GO:0030604">
    <property type="term" value="F:1-deoxy-D-xylulose-5-phosphate reductoisomerase activity"/>
    <property type="evidence" value="ECO:0007669"/>
    <property type="project" value="UniProtKB-EC"/>
</dbReference>
<dbReference type="Gene3D" id="1.10.1740.10">
    <property type="match status" value="1"/>
</dbReference>
<dbReference type="PANTHER" id="PTHR30525:SF0">
    <property type="entry name" value="1-DEOXY-D-XYLULOSE 5-PHOSPHATE REDUCTOISOMERASE, CHLOROPLASTIC"/>
    <property type="match status" value="1"/>
</dbReference>
<dbReference type="AlphaFoldDB" id="E6PC83"/>
<evidence type="ECO:0000256" key="10">
    <source>
        <dbReference type="ARBA" id="ARBA00023229"/>
    </source>
</evidence>
<dbReference type="Pfam" id="PF08436">
    <property type="entry name" value="DXP_redisom_C"/>
    <property type="match status" value="1"/>
</dbReference>
<feature type="domain" description="DXP reductoisomerase C-terminal" evidence="14">
    <location>
        <begin position="242"/>
        <end position="368"/>
    </location>
</feature>
<protein>
    <recommendedName>
        <fullName evidence="5">1-deoxy-D-xylulose-5-phosphate reductoisomerase</fullName>
        <ecNumber evidence="5">1.1.1.267</ecNumber>
    </recommendedName>
</protein>
<evidence type="ECO:0000259" key="14">
    <source>
        <dbReference type="Pfam" id="PF13288"/>
    </source>
</evidence>
<dbReference type="SUPFAM" id="SSF69055">
    <property type="entry name" value="1-deoxy-D-xylulose-5-phosphate reductoisomerase, C-terminal domain"/>
    <property type="match status" value="1"/>
</dbReference>
<dbReference type="NCBIfam" id="TIGR00243">
    <property type="entry name" value="Dxr"/>
    <property type="match status" value="1"/>
</dbReference>
<feature type="domain" description="1-deoxy-D-xylulose 5-phosphate reductoisomerase C-terminal" evidence="13">
    <location>
        <begin position="127"/>
        <end position="210"/>
    </location>
</feature>
<gene>
    <name evidence="15" type="primary">dxr</name>
    <name evidence="15" type="ORF">CARN1_1953</name>
</gene>
<accession>E6PC83</accession>
<dbReference type="SUPFAM" id="SSF51735">
    <property type="entry name" value="NAD(P)-binding Rossmann-fold domains"/>
    <property type="match status" value="1"/>
</dbReference>
<evidence type="ECO:0000256" key="2">
    <source>
        <dbReference type="ARBA" id="ARBA00001946"/>
    </source>
</evidence>
<comment type="similarity">
    <text evidence="4">Belongs to the DXR family.</text>
</comment>
<dbReference type="InterPro" id="IPR013644">
    <property type="entry name" value="DXP_reductoisomerase_C"/>
</dbReference>
<dbReference type="EC" id="1.1.1.267" evidence="5"/>
<organism evidence="15">
    <name type="scientific">mine drainage metagenome</name>
    <dbReference type="NCBI Taxonomy" id="410659"/>
    <lineage>
        <taxon>unclassified sequences</taxon>
        <taxon>metagenomes</taxon>
        <taxon>ecological metagenomes</taxon>
    </lineage>
</organism>
<reference evidence="15" key="1">
    <citation type="submission" date="2009-10" db="EMBL/GenBank/DDBJ databases">
        <title>Diversity of trophic interactions inside an arsenic-rich microbial ecosystem.</title>
        <authorList>
            <person name="Bertin P.N."/>
            <person name="Heinrich-Salmeron A."/>
            <person name="Pelletier E."/>
            <person name="Goulhen-Chollet F."/>
            <person name="Arsene-Ploetze F."/>
            <person name="Gallien S."/>
            <person name="Calteau A."/>
            <person name="Vallenet D."/>
            <person name="Casiot C."/>
            <person name="Chane-Woon-Ming B."/>
            <person name="Giloteaux L."/>
            <person name="Barakat M."/>
            <person name="Bonnefoy V."/>
            <person name="Bruneel O."/>
            <person name="Chandler M."/>
            <person name="Cleiss J."/>
            <person name="Duran R."/>
            <person name="Elbaz-Poulichet F."/>
            <person name="Fonknechten N."/>
            <person name="Lauga B."/>
            <person name="Mornico D."/>
            <person name="Ortet P."/>
            <person name="Schaeffer C."/>
            <person name="Siguier P."/>
            <person name="Alexander Thil Smith A."/>
            <person name="Van Dorsselaer A."/>
            <person name="Weissenbach J."/>
            <person name="Medigue C."/>
            <person name="Le Paslier D."/>
        </authorList>
    </citation>
    <scope>NUCLEOTIDE SEQUENCE</scope>
</reference>
<dbReference type="Gene3D" id="3.40.50.720">
    <property type="entry name" value="NAD(P)-binding Rossmann-like Domain"/>
    <property type="match status" value="2"/>
</dbReference>
<evidence type="ECO:0000256" key="8">
    <source>
        <dbReference type="ARBA" id="ARBA00023002"/>
    </source>
</evidence>
<dbReference type="HAMAP" id="MF_00183">
    <property type="entry name" value="DXP_reductoisom"/>
    <property type="match status" value="1"/>
</dbReference>
<keyword evidence="8 15" id="KW-0560">Oxidoreductase</keyword>
<keyword evidence="6" id="KW-0479">Metal-binding</keyword>
<keyword evidence="9" id="KW-0464">Manganese</keyword>
<dbReference type="UniPathway" id="UPA00056">
    <property type="reaction ID" value="UER00092"/>
</dbReference>
<keyword evidence="15" id="KW-0413">Isomerase</keyword>
<evidence type="ECO:0000259" key="13">
    <source>
        <dbReference type="Pfam" id="PF08436"/>
    </source>
</evidence>
<evidence type="ECO:0000256" key="5">
    <source>
        <dbReference type="ARBA" id="ARBA00012366"/>
    </source>
</evidence>
<dbReference type="InterPro" id="IPR026877">
    <property type="entry name" value="DXPR_C"/>
</dbReference>
<dbReference type="EMBL" id="CABL01000001">
    <property type="protein sequence ID" value="CBH74066.1"/>
    <property type="molecule type" value="Genomic_DNA"/>
</dbReference>
<sequence>MARRKVAILGSTGSIGTQALDVIAANSDRFEVVALAAGANRSLLERQARAFAPAVVVDARAGAEGLLRAATASGADIVLAATTGAVALDAIFAAAERGIDLAVANKEAIVAAGELLVDAVARGGGRLLPVDSEHSALFQCLVGEDRGQVAALLITASGGPFRDATPETIASATLEQALNHPTWRMGTKNTIDSATLMNKGLEAIEAARLFSMPGDRVLVVVHPQSLLHGAVLFSDGSVKAQLSAPDMRVPIGYALAYPERLGRAPVATSSDPLALLGAQPNAALLRYDYERVDTQRFPSLALAYDALRRGGCAPAVLSAANEIAVEAFVAGAVSFGDIPRLVGDALAGVPAYDLTLPGLRSADRAARAFVRDRLAERPSLSTGV</sequence>
<evidence type="ECO:0000256" key="6">
    <source>
        <dbReference type="ARBA" id="ARBA00022723"/>
    </source>
</evidence>
<comment type="caution">
    <text evidence="15">The sequence shown here is derived from an EMBL/GenBank/DDBJ whole genome shotgun (WGS) entry which is preliminary data.</text>
</comment>
<dbReference type="InterPro" id="IPR013512">
    <property type="entry name" value="DXP_reductoisomerase_N"/>
</dbReference>
<feature type="domain" description="1-deoxy-D-xylulose 5-phosphate reductoisomerase N-terminal" evidence="12">
    <location>
        <begin position="60"/>
        <end position="113"/>
    </location>
</feature>
<keyword evidence="7" id="KW-0521">NADP</keyword>
<dbReference type="PANTHER" id="PTHR30525">
    <property type="entry name" value="1-DEOXY-D-XYLULOSE 5-PHOSPHATE REDUCTOISOMERASE"/>
    <property type="match status" value="1"/>
</dbReference>
<dbReference type="GO" id="GO:0016853">
    <property type="term" value="F:isomerase activity"/>
    <property type="evidence" value="ECO:0007669"/>
    <property type="project" value="UniProtKB-KW"/>
</dbReference>
<dbReference type="Pfam" id="PF02670">
    <property type="entry name" value="DXP_reductoisom"/>
    <property type="match status" value="2"/>
</dbReference>
<comment type="cofactor">
    <cofactor evidence="2">
        <name>Mg(2+)</name>
        <dbReference type="ChEBI" id="CHEBI:18420"/>
    </cofactor>
</comment>
<dbReference type="InterPro" id="IPR036291">
    <property type="entry name" value="NAD(P)-bd_dom_sf"/>
</dbReference>
<dbReference type="InterPro" id="IPR003821">
    <property type="entry name" value="DXP_reductoisomerase"/>
</dbReference>
<evidence type="ECO:0000256" key="11">
    <source>
        <dbReference type="ARBA" id="ARBA00048543"/>
    </source>
</evidence>
<evidence type="ECO:0000256" key="4">
    <source>
        <dbReference type="ARBA" id="ARBA00006825"/>
    </source>
</evidence>
<evidence type="ECO:0000256" key="1">
    <source>
        <dbReference type="ARBA" id="ARBA00001936"/>
    </source>
</evidence>
<keyword evidence="10" id="KW-0414">Isoprene biosynthesis</keyword>
<comment type="catalytic activity">
    <reaction evidence="11">
        <text>2-C-methyl-D-erythritol 4-phosphate + NADP(+) = 1-deoxy-D-xylulose 5-phosphate + NADPH + H(+)</text>
        <dbReference type="Rhea" id="RHEA:13717"/>
        <dbReference type="ChEBI" id="CHEBI:15378"/>
        <dbReference type="ChEBI" id="CHEBI:57783"/>
        <dbReference type="ChEBI" id="CHEBI:57792"/>
        <dbReference type="ChEBI" id="CHEBI:58262"/>
        <dbReference type="ChEBI" id="CHEBI:58349"/>
        <dbReference type="EC" id="1.1.1.267"/>
    </reaction>
    <physiologicalReaction direction="right-to-left" evidence="11">
        <dbReference type="Rhea" id="RHEA:13719"/>
    </physiologicalReaction>
</comment>
<comment type="cofactor">
    <cofactor evidence="1">
        <name>Mn(2+)</name>
        <dbReference type="ChEBI" id="CHEBI:29035"/>
    </cofactor>
</comment>
<proteinExistence type="inferred from homology"/>
<evidence type="ECO:0000256" key="9">
    <source>
        <dbReference type="ARBA" id="ARBA00023211"/>
    </source>
</evidence>
<dbReference type="SUPFAM" id="SSF55347">
    <property type="entry name" value="Glyceraldehyde-3-phosphate dehydrogenase-like, C-terminal domain"/>
    <property type="match status" value="1"/>
</dbReference>
<evidence type="ECO:0000313" key="15">
    <source>
        <dbReference type="EMBL" id="CBH74066.1"/>
    </source>
</evidence>
<dbReference type="GO" id="GO:0051484">
    <property type="term" value="P:isopentenyl diphosphate biosynthetic process, methylerythritol 4-phosphate pathway involved in terpenoid biosynthetic process"/>
    <property type="evidence" value="ECO:0007669"/>
    <property type="project" value="TreeGrafter"/>
</dbReference>
<evidence type="ECO:0000256" key="7">
    <source>
        <dbReference type="ARBA" id="ARBA00022857"/>
    </source>
</evidence>
<dbReference type="Pfam" id="PF13288">
    <property type="entry name" value="DXPR_C"/>
    <property type="match status" value="1"/>
</dbReference>
<evidence type="ECO:0000259" key="12">
    <source>
        <dbReference type="Pfam" id="PF02670"/>
    </source>
</evidence>
<dbReference type="GO" id="GO:0030145">
    <property type="term" value="F:manganese ion binding"/>
    <property type="evidence" value="ECO:0007669"/>
    <property type="project" value="TreeGrafter"/>
</dbReference>
<name>E6PC83_9ZZZZ</name>
<dbReference type="PIRSF" id="PIRSF006205">
    <property type="entry name" value="Dxp_reductismrs"/>
    <property type="match status" value="1"/>
</dbReference>
<feature type="domain" description="1-deoxy-D-xylulose 5-phosphate reductoisomerase N-terminal" evidence="12">
    <location>
        <begin position="6"/>
        <end position="57"/>
    </location>
</feature>
<dbReference type="InterPro" id="IPR036169">
    <property type="entry name" value="DXPR_C_sf"/>
</dbReference>
<comment type="pathway">
    <text evidence="3">Isoprenoid biosynthesis; isopentenyl diphosphate biosynthesis via DXP pathway; isopentenyl diphosphate from 1-deoxy-D-xylulose 5-phosphate: step 1/6.</text>
</comment>
<dbReference type="GO" id="GO:0070402">
    <property type="term" value="F:NADPH binding"/>
    <property type="evidence" value="ECO:0007669"/>
    <property type="project" value="InterPro"/>
</dbReference>
<evidence type="ECO:0000256" key="3">
    <source>
        <dbReference type="ARBA" id="ARBA00005094"/>
    </source>
</evidence>